<evidence type="ECO:0000313" key="2">
    <source>
        <dbReference type="EMBL" id="KXB01297.1"/>
    </source>
</evidence>
<protein>
    <recommendedName>
        <fullName evidence="4">DUF2231 domain-containing protein</fullName>
    </recommendedName>
</protein>
<evidence type="ECO:0000256" key="1">
    <source>
        <dbReference type="SAM" id="Phobius"/>
    </source>
</evidence>
<keyword evidence="1" id="KW-0472">Membrane</keyword>
<evidence type="ECO:0000313" key="3">
    <source>
        <dbReference type="Proteomes" id="UP000070344"/>
    </source>
</evidence>
<feature type="transmembrane region" description="Helical" evidence="1">
    <location>
        <begin position="12"/>
        <end position="34"/>
    </location>
</feature>
<reference evidence="2 3" key="1">
    <citation type="journal article" date="2016" name="Sci. Rep.">
        <title>Metabolic traits of an uncultured archaeal lineage -MSBL1- from brine pools of the Red Sea.</title>
        <authorList>
            <person name="Mwirichia R."/>
            <person name="Alam I."/>
            <person name="Rashid M."/>
            <person name="Vinu M."/>
            <person name="Ba-Alawi W."/>
            <person name="Anthony Kamau A."/>
            <person name="Kamanda Ngugi D."/>
            <person name="Goker M."/>
            <person name="Klenk H.P."/>
            <person name="Bajic V."/>
            <person name="Stingl U."/>
        </authorList>
    </citation>
    <scope>NUCLEOTIDE SEQUENCE [LARGE SCALE GENOMIC DNA]</scope>
    <source>
        <strain evidence="2">SCGC-AAA259O05</strain>
    </source>
</reference>
<dbReference type="EMBL" id="LHXV01000017">
    <property type="protein sequence ID" value="KXB01297.1"/>
    <property type="molecule type" value="Genomic_DNA"/>
</dbReference>
<organism evidence="2 3">
    <name type="scientific">candidate division MSBL1 archaeon SCGC-AAA259O05</name>
    <dbReference type="NCBI Taxonomy" id="1698271"/>
    <lineage>
        <taxon>Archaea</taxon>
        <taxon>Methanobacteriati</taxon>
        <taxon>Methanobacteriota</taxon>
        <taxon>candidate division MSBL1</taxon>
    </lineage>
</organism>
<gene>
    <name evidence="2" type="ORF">AKJ41_01960</name>
</gene>
<feature type="transmembrane region" description="Helical" evidence="1">
    <location>
        <begin position="46"/>
        <end position="66"/>
    </location>
</feature>
<keyword evidence="3" id="KW-1185">Reference proteome</keyword>
<sequence length="143" mass="15172">MELERIGWIMKGVGFLWVLIATCSGFSAVGWELVTGSIPEKIGSAHAHLATCSIIIVAIGLAMAYGANRFDIGKHETAAKTSAVLSPLGVMVHFIAEYIWGATGINLGPIAIIGMILFFIGIIFGIRVCLAGRSALREELGIE</sequence>
<dbReference type="Proteomes" id="UP000070344">
    <property type="component" value="Unassembled WGS sequence"/>
</dbReference>
<dbReference type="AlphaFoldDB" id="A0A133V4F0"/>
<feature type="transmembrane region" description="Helical" evidence="1">
    <location>
        <begin position="78"/>
        <end position="101"/>
    </location>
</feature>
<comment type="caution">
    <text evidence="2">The sequence shown here is derived from an EMBL/GenBank/DDBJ whole genome shotgun (WGS) entry which is preliminary data.</text>
</comment>
<keyword evidence="1" id="KW-1133">Transmembrane helix</keyword>
<keyword evidence="1" id="KW-0812">Transmembrane</keyword>
<name>A0A133V4F0_9EURY</name>
<evidence type="ECO:0008006" key="4">
    <source>
        <dbReference type="Google" id="ProtNLM"/>
    </source>
</evidence>
<accession>A0A133V4F0</accession>
<feature type="transmembrane region" description="Helical" evidence="1">
    <location>
        <begin position="107"/>
        <end position="130"/>
    </location>
</feature>
<proteinExistence type="predicted"/>